<dbReference type="AlphaFoldDB" id="A0A7V0Z3N4"/>
<dbReference type="SUPFAM" id="SSF81301">
    <property type="entry name" value="Nucleotidyltransferase"/>
    <property type="match status" value="1"/>
</dbReference>
<keyword evidence="2" id="KW-0678">Repressor</keyword>
<dbReference type="Gene3D" id="3.30.460.10">
    <property type="entry name" value="Beta Polymerase, domain 2"/>
    <property type="match status" value="1"/>
</dbReference>
<comment type="subunit">
    <text evidence="2">Interacts with ribosomal protein uL14 (rplN).</text>
</comment>
<comment type="caution">
    <text evidence="3">The sequence shown here is derived from an EMBL/GenBank/DDBJ whole genome shotgun (WGS) entry which is preliminary data.</text>
</comment>
<sequence length="114" mass="13035">MLKKDSNKEPIGLAKELARIISDKKGEDIIIFDLRDISPITDFFVIATGLSDIHNKTIAEYLSKFEKPEHIEGIEGGGWILIDYIDVIVHIFSKEAREFYGLERLWGDAPRVNF</sequence>
<dbReference type="GO" id="GO:0043023">
    <property type="term" value="F:ribosomal large subunit binding"/>
    <property type="evidence" value="ECO:0007669"/>
    <property type="project" value="TreeGrafter"/>
</dbReference>
<organism evidence="3">
    <name type="scientific">candidate division WOR-3 bacterium</name>
    <dbReference type="NCBI Taxonomy" id="2052148"/>
    <lineage>
        <taxon>Bacteria</taxon>
        <taxon>Bacteria division WOR-3</taxon>
    </lineage>
</organism>
<dbReference type="PANTHER" id="PTHR21043">
    <property type="entry name" value="IOJAP SUPERFAMILY ORTHOLOG"/>
    <property type="match status" value="1"/>
</dbReference>
<reference evidence="3" key="1">
    <citation type="journal article" date="2020" name="mSystems">
        <title>Genome- and Community-Level Interaction Insights into Carbon Utilization and Element Cycling Functions of Hydrothermarchaeota in Hydrothermal Sediment.</title>
        <authorList>
            <person name="Zhou Z."/>
            <person name="Liu Y."/>
            <person name="Xu W."/>
            <person name="Pan J."/>
            <person name="Luo Z.H."/>
            <person name="Li M."/>
        </authorList>
    </citation>
    <scope>NUCLEOTIDE SEQUENCE [LARGE SCALE GENOMIC DNA]</scope>
    <source>
        <strain evidence="3">SpSt-258</strain>
    </source>
</reference>
<comment type="similarity">
    <text evidence="1 2">Belongs to the Iojap/RsfS family.</text>
</comment>
<dbReference type="GO" id="GO:0090071">
    <property type="term" value="P:negative regulation of ribosome biogenesis"/>
    <property type="evidence" value="ECO:0007669"/>
    <property type="project" value="UniProtKB-UniRule"/>
</dbReference>
<evidence type="ECO:0000313" key="3">
    <source>
        <dbReference type="EMBL" id="HDY58046.1"/>
    </source>
</evidence>
<dbReference type="Pfam" id="PF02410">
    <property type="entry name" value="RsfS"/>
    <property type="match status" value="1"/>
</dbReference>
<dbReference type="GO" id="GO:0005737">
    <property type="term" value="C:cytoplasm"/>
    <property type="evidence" value="ECO:0007669"/>
    <property type="project" value="UniProtKB-SubCell"/>
</dbReference>
<evidence type="ECO:0000256" key="1">
    <source>
        <dbReference type="ARBA" id="ARBA00010574"/>
    </source>
</evidence>
<dbReference type="EMBL" id="DSKY01000002">
    <property type="protein sequence ID" value="HDY58046.1"/>
    <property type="molecule type" value="Genomic_DNA"/>
</dbReference>
<dbReference type="InterPro" id="IPR004394">
    <property type="entry name" value="Iojap/RsfS/C7orf30"/>
</dbReference>
<dbReference type="InterPro" id="IPR043519">
    <property type="entry name" value="NT_sf"/>
</dbReference>
<evidence type="ECO:0000256" key="2">
    <source>
        <dbReference type="HAMAP-Rule" id="MF_01477"/>
    </source>
</evidence>
<protein>
    <recommendedName>
        <fullName evidence="2">Ribosomal silencing factor RsfS</fullName>
    </recommendedName>
</protein>
<comment type="subcellular location">
    <subcellularLocation>
        <location evidence="2">Cytoplasm</location>
    </subcellularLocation>
</comment>
<keyword evidence="2" id="KW-0963">Cytoplasm</keyword>
<dbReference type="NCBIfam" id="TIGR00090">
    <property type="entry name" value="rsfS_iojap_ybeB"/>
    <property type="match status" value="1"/>
</dbReference>
<proteinExistence type="inferred from homology"/>
<gene>
    <name evidence="2 3" type="primary">rsfS</name>
    <name evidence="3" type="ORF">ENP86_00605</name>
</gene>
<comment type="function">
    <text evidence="2">Functions as a ribosomal silencing factor. Interacts with ribosomal protein uL14 (rplN), blocking formation of intersubunit bridge B8. Prevents association of the 30S and 50S ribosomal subunits and the formation of functional ribosomes, thus repressing translation.</text>
</comment>
<dbReference type="GO" id="GO:0017148">
    <property type="term" value="P:negative regulation of translation"/>
    <property type="evidence" value="ECO:0007669"/>
    <property type="project" value="UniProtKB-UniRule"/>
</dbReference>
<dbReference type="PANTHER" id="PTHR21043:SF0">
    <property type="entry name" value="MITOCHONDRIAL ASSEMBLY OF RIBOSOMAL LARGE SUBUNIT PROTEIN 1"/>
    <property type="match status" value="1"/>
</dbReference>
<dbReference type="HAMAP" id="MF_01477">
    <property type="entry name" value="Iojap_RsfS"/>
    <property type="match status" value="1"/>
</dbReference>
<keyword evidence="2" id="KW-0810">Translation regulation</keyword>
<dbReference type="GO" id="GO:0042256">
    <property type="term" value="P:cytosolic ribosome assembly"/>
    <property type="evidence" value="ECO:0007669"/>
    <property type="project" value="UniProtKB-UniRule"/>
</dbReference>
<accession>A0A7V0Z3N4</accession>
<name>A0A7V0Z3N4_UNCW3</name>